<dbReference type="InterPro" id="IPR039294">
    <property type="entry name" value="EIF1AD"/>
</dbReference>
<feature type="compositionally biased region" description="Polar residues" evidence="4">
    <location>
        <begin position="229"/>
        <end position="246"/>
    </location>
</feature>
<dbReference type="Proteomes" id="UP001497457">
    <property type="component" value="Chromosome 15b"/>
</dbReference>
<dbReference type="SUPFAM" id="SSF50249">
    <property type="entry name" value="Nucleic acid-binding proteins"/>
    <property type="match status" value="1"/>
</dbReference>
<dbReference type="EMBL" id="OZ075125">
    <property type="protein sequence ID" value="CAL4928654.1"/>
    <property type="molecule type" value="Genomic_DNA"/>
</dbReference>
<accession>A0ABC8XLU9</accession>
<feature type="domain" description="S1-like" evidence="5">
    <location>
        <begin position="139"/>
        <end position="202"/>
    </location>
</feature>
<proteinExistence type="inferred from homology"/>
<dbReference type="GO" id="GO:0003743">
    <property type="term" value="F:translation initiation factor activity"/>
    <property type="evidence" value="ECO:0007669"/>
    <property type="project" value="UniProtKB-UniRule"/>
</dbReference>
<evidence type="ECO:0000256" key="3">
    <source>
        <dbReference type="PROSITE-ProRule" id="PRU00181"/>
    </source>
</evidence>
<keyword evidence="3" id="KW-0648">Protein biosynthesis</keyword>
<evidence type="ECO:0000256" key="2">
    <source>
        <dbReference type="ARBA" id="ARBA00022884"/>
    </source>
</evidence>
<dbReference type="Pfam" id="PF01176">
    <property type="entry name" value="eIF-1a"/>
    <property type="match status" value="1"/>
</dbReference>
<comment type="similarity">
    <text evidence="1">Belongs to the EIF1AD family.</text>
</comment>
<dbReference type="Gene3D" id="2.40.50.140">
    <property type="entry name" value="Nucleic acid-binding proteins"/>
    <property type="match status" value="1"/>
</dbReference>
<dbReference type="PANTHER" id="PTHR21641">
    <property type="entry name" value="TRANSLATION INITIATION FACTOR-RELATED"/>
    <property type="match status" value="1"/>
</dbReference>
<name>A0ABC8XLU9_9POAL</name>
<dbReference type="GO" id="GO:0003723">
    <property type="term" value="F:RNA binding"/>
    <property type="evidence" value="ECO:0007669"/>
    <property type="project" value="UniProtKB-KW"/>
</dbReference>
<reference evidence="6" key="1">
    <citation type="submission" date="2024-10" db="EMBL/GenBank/DDBJ databases">
        <authorList>
            <person name="Ryan C."/>
        </authorList>
    </citation>
    <scope>NUCLEOTIDE SEQUENCE [LARGE SCALE GENOMIC DNA]</scope>
</reference>
<dbReference type="SMART" id="SM00652">
    <property type="entry name" value="eIF1a"/>
    <property type="match status" value="1"/>
</dbReference>
<keyword evidence="2" id="KW-0694">RNA-binding</keyword>
<gene>
    <name evidence="6" type="ORF">URODEC1_LOCUS25319</name>
</gene>
<dbReference type="InterPro" id="IPR006196">
    <property type="entry name" value="RNA-binding_domain_S1_IF1"/>
</dbReference>
<evidence type="ECO:0000313" key="7">
    <source>
        <dbReference type="Proteomes" id="UP001497457"/>
    </source>
</evidence>
<evidence type="ECO:0000313" key="6">
    <source>
        <dbReference type="EMBL" id="CAL4928654.1"/>
    </source>
</evidence>
<protein>
    <recommendedName>
        <fullName evidence="5">S1-like domain-containing protein</fullName>
    </recommendedName>
</protein>
<dbReference type="InterPro" id="IPR012340">
    <property type="entry name" value="NA-bd_OB-fold"/>
</dbReference>
<evidence type="ECO:0000259" key="5">
    <source>
        <dbReference type="PROSITE" id="PS50832"/>
    </source>
</evidence>
<sequence>MSAIYPLILSCLKKNGGKPKGRRKSTYPKSVYYMGTMGRHVHDSSSGPNDLKAPSPTCLLLEHTHSPVHPKPSQTKLLVLVCPPPFAAAAAAASSVVLRSPRSKAASLAPSKKGEEQMKAGRKNLRRACDEGAAVTLAEGESIMQVLTLRGSNVIEVMDGEGVKSLALFPAKFQKSFWIKSGSFVVVDASGREQAMESGSKIACVVSQVLFHEQVRALQKSGSWPAIFKSSTNEGSEAGKQAQTTQVDKEPAGTQAQNTQVEGEPESDEDDDLPPLEANTNRNRPYELYSDSDSGSDS</sequence>
<keyword evidence="3" id="KW-0396">Initiation factor</keyword>
<feature type="compositionally biased region" description="Acidic residues" evidence="4">
    <location>
        <begin position="263"/>
        <end position="274"/>
    </location>
</feature>
<keyword evidence="7" id="KW-1185">Reference proteome</keyword>
<evidence type="ECO:0000256" key="1">
    <source>
        <dbReference type="ARBA" id="ARBA00007340"/>
    </source>
</evidence>
<dbReference type="PANTHER" id="PTHR21641:SF0">
    <property type="entry name" value="RNA-BINDING PROTEIN EIF1AD-RELATED"/>
    <property type="match status" value="1"/>
</dbReference>
<feature type="region of interest" description="Disordered" evidence="4">
    <location>
        <begin position="229"/>
        <end position="298"/>
    </location>
</feature>
<dbReference type="PROSITE" id="PS50832">
    <property type="entry name" value="S1_IF1_TYPE"/>
    <property type="match status" value="1"/>
</dbReference>
<evidence type="ECO:0000256" key="4">
    <source>
        <dbReference type="SAM" id="MobiDB-lite"/>
    </source>
</evidence>
<dbReference type="InterPro" id="IPR001253">
    <property type="entry name" value="TIF_eIF-1A"/>
</dbReference>
<organism evidence="6 7">
    <name type="scientific">Urochloa decumbens</name>
    <dbReference type="NCBI Taxonomy" id="240449"/>
    <lineage>
        <taxon>Eukaryota</taxon>
        <taxon>Viridiplantae</taxon>
        <taxon>Streptophyta</taxon>
        <taxon>Embryophyta</taxon>
        <taxon>Tracheophyta</taxon>
        <taxon>Spermatophyta</taxon>
        <taxon>Magnoliopsida</taxon>
        <taxon>Liliopsida</taxon>
        <taxon>Poales</taxon>
        <taxon>Poaceae</taxon>
        <taxon>PACMAD clade</taxon>
        <taxon>Panicoideae</taxon>
        <taxon>Panicodae</taxon>
        <taxon>Paniceae</taxon>
        <taxon>Melinidinae</taxon>
        <taxon>Urochloa</taxon>
    </lineage>
</organism>
<feature type="region of interest" description="Disordered" evidence="4">
    <location>
        <begin position="103"/>
        <end position="123"/>
    </location>
</feature>
<dbReference type="AlphaFoldDB" id="A0ABC8XLU9"/>